<dbReference type="Pfam" id="PF08238">
    <property type="entry name" value="Sel1"/>
    <property type="match status" value="2"/>
</dbReference>
<dbReference type="SUPFAM" id="SSF81901">
    <property type="entry name" value="HCP-like"/>
    <property type="match status" value="1"/>
</dbReference>
<keyword evidence="2" id="KW-0732">Signal</keyword>
<dbReference type="Proteomes" id="UP000437862">
    <property type="component" value="Chromosome"/>
</dbReference>
<accession>A0A562PNJ0</accession>
<dbReference type="PANTHER" id="PTHR37423:SF2">
    <property type="entry name" value="MEMBRANE-BOUND LYTIC MUREIN TRANSGLYCOSYLASE C"/>
    <property type="match status" value="1"/>
</dbReference>
<sequence length="278" mass="29923">MRTSSTAKLALCCAMLHCACARAAPPAVVMATAAALEHGEGMPRDLPRAAELYCRLARQGVADAQYALGWMIINGRGGPRDEGVARRLFELAAAQGHEQAARLVAALPASVQAPLPACMEPDPPLQLELAPDPWAALPAAIPPQHNPVRQLVETLAPQYDVDPQLALAVIAVESGFRVHAVSPKNAQGLMQLIPQTARRFAVADPFDPESNVRGGLAYLRTLLKLFDGDVERVTAAYNAGEAAVLHYRGVPPFHETRSYVRRIAMLYPHKIHPLPPTP</sequence>
<dbReference type="EMBL" id="VLKW01000006">
    <property type="protein sequence ID" value="TWI46032.1"/>
    <property type="molecule type" value="Genomic_DNA"/>
</dbReference>
<evidence type="ECO:0000313" key="6">
    <source>
        <dbReference type="Proteomes" id="UP000315112"/>
    </source>
</evidence>
<evidence type="ECO:0000313" key="4">
    <source>
        <dbReference type="EMBL" id="QGZ40586.1"/>
    </source>
</evidence>
<feature type="chain" id="PRO_5044617854" evidence="2">
    <location>
        <begin position="24"/>
        <end position="278"/>
    </location>
</feature>
<evidence type="ECO:0000256" key="1">
    <source>
        <dbReference type="ARBA" id="ARBA00007734"/>
    </source>
</evidence>
<protein>
    <submittedName>
        <fullName evidence="5">Sel1 repeat-containing protein</fullName>
    </submittedName>
    <submittedName>
        <fullName evidence="4">Transglycosylase SLT domain-containing protein</fullName>
    </submittedName>
</protein>
<comment type="similarity">
    <text evidence="1">Belongs to the transglycosylase Slt family.</text>
</comment>
<organism evidence="5 6">
    <name type="scientific">Pseudoduganella flava</name>
    <dbReference type="NCBI Taxonomy" id="871742"/>
    <lineage>
        <taxon>Bacteria</taxon>
        <taxon>Pseudomonadati</taxon>
        <taxon>Pseudomonadota</taxon>
        <taxon>Betaproteobacteria</taxon>
        <taxon>Burkholderiales</taxon>
        <taxon>Oxalobacteraceae</taxon>
        <taxon>Telluria group</taxon>
        <taxon>Pseudoduganella</taxon>
    </lineage>
</organism>
<dbReference type="Pfam" id="PF01464">
    <property type="entry name" value="SLT"/>
    <property type="match status" value="1"/>
</dbReference>
<dbReference type="AlphaFoldDB" id="A0A562PNJ0"/>
<dbReference type="SUPFAM" id="SSF53955">
    <property type="entry name" value="Lysozyme-like"/>
    <property type="match status" value="1"/>
</dbReference>
<dbReference type="PANTHER" id="PTHR37423">
    <property type="entry name" value="SOLUBLE LYTIC MUREIN TRANSGLYCOSYLASE-RELATED"/>
    <property type="match status" value="1"/>
</dbReference>
<evidence type="ECO:0000313" key="7">
    <source>
        <dbReference type="Proteomes" id="UP000437862"/>
    </source>
</evidence>
<dbReference type="InterPro" id="IPR023346">
    <property type="entry name" value="Lysozyme-like_dom_sf"/>
</dbReference>
<reference evidence="4 7" key="3">
    <citation type="submission" date="2019-12" db="EMBL/GenBank/DDBJ databases">
        <title>Draft Genome Sequences of Six Type Strains of the Genus Massilia.</title>
        <authorList>
            <person name="Miess H."/>
            <person name="Frediansyah A."/>
            <person name="Goeker M."/>
            <person name="Gross H."/>
        </authorList>
    </citation>
    <scope>NUCLEOTIDE SEQUENCE [LARGE SCALE GENOMIC DNA]</scope>
    <source>
        <strain evidence="4 7">DSM 26639</strain>
    </source>
</reference>
<evidence type="ECO:0000313" key="5">
    <source>
        <dbReference type="EMBL" id="TWI46032.1"/>
    </source>
</evidence>
<dbReference type="InterPro" id="IPR011990">
    <property type="entry name" value="TPR-like_helical_dom_sf"/>
</dbReference>
<reference evidence="5 6" key="1">
    <citation type="journal article" date="2015" name="Stand. Genomic Sci.">
        <title>Genomic Encyclopedia of Bacterial and Archaeal Type Strains, Phase III: the genomes of soil and plant-associated and newly described type strains.</title>
        <authorList>
            <person name="Whitman W.B."/>
            <person name="Woyke T."/>
            <person name="Klenk H.P."/>
            <person name="Zhou Y."/>
            <person name="Lilburn T.G."/>
            <person name="Beck B.J."/>
            <person name="De Vos P."/>
            <person name="Vandamme P."/>
            <person name="Eisen J.A."/>
            <person name="Garrity G."/>
            <person name="Hugenholtz P."/>
            <person name="Kyrpides N.C."/>
        </authorList>
    </citation>
    <scope>NUCLEOTIDE SEQUENCE [LARGE SCALE GENOMIC DNA]</scope>
    <source>
        <strain evidence="5 6">CGMCC 1.10685</strain>
    </source>
</reference>
<keyword evidence="7" id="KW-1185">Reference proteome</keyword>
<name>A0A562PNJ0_9BURK</name>
<dbReference type="Gene3D" id="1.25.40.10">
    <property type="entry name" value="Tetratricopeptide repeat domain"/>
    <property type="match status" value="1"/>
</dbReference>
<dbReference type="InterPro" id="IPR008258">
    <property type="entry name" value="Transglycosylase_SLT_dom_1"/>
</dbReference>
<reference evidence="5" key="2">
    <citation type="submission" date="2019-07" db="EMBL/GenBank/DDBJ databases">
        <authorList>
            <person name="Whitman W."/>
            <person name="Huntemann M."/>
            <person name="Clum A."/>
            <person name="Pillay M."/>
            <person name="Palaniappan K."/>
            <person name="Varghese N."/>
            <person name="Mikhailova N."/>
            <person name="Stamatis D."/>
            <person name="Reddy T."/>
            <person name="Daum C."/>
            <person name="Shapiro N."/>
            <person name="Ivanova N."/>
            <person name="Kyrpides N."/>
            <person name="Woyke T."/>
        </authorList>
    </citation>
    <scope>NUCLEOTIDE SEQUENCE</scope>
    <source>
        <strain evidence="5">CGMCC 1.10685</strain>
    </source>
</reference>
<dbReference type="Gene3D" id="1.10.530.10">
    <property type="match status" value="1"/>
</dbReference>
<evidence type="ECO:0000259" key="3">
    <source>
        <dbReference type="Pfam" id="PF01464"/>
    </source>
</evidence>
<proteinExistence type="inferred from homology"/>
<feature type="domain" description="Transglycosylase SLT" evidence="3">
    <location>
        <begin position="155"/>
        <end position="248"/>
    </location>
</feature>
<dbReference type="Proteomes" id="UP000315112">
    <property type="component" value="Unassembled WGS sequence"/>
</dbReference>
<dbReference type="RefSeq" id="WP_145877220.1">
    <property type="nucleotide sequence ID" value="NZ_CP046904.1"/>
</dbReference>
<dbReference type="InterPro" id="IPR006597">
    <property type="entry name" value="Sel1-like"/>
</dbReference>
<dbReference type="CDD" id="cd00254">
    <property type="entry name" value="LT-like"/>
    <property type="match status" value="1"/>
</dbReference>
<dbReference type="SMART" id="SM00671">
    <property type="entry name" value="SEL1"/>
    <property type="match status" value="2"/>
</dbReference>
<dbReference type="OrthoDB" id="9815002at2"/>
<dbReference type="EMBL" id="CP046904">
    <property type="protein sequence ID" value="QGZ40586.1"/>
    <property type="molecule type" value="Genomic_DNA"/>
</dbReference>
<gene>
    <name evidence="4" type="ORF">GO485_16980</name>
    <name evidence="5" type="ORF">IP92_03465</name>
</gene>
<evidence type="ECO:0000256" key="2">
    <source>
        <dbReference type="SAM" id="SignalP"/>
    </source>
</evidence>
<feature type="signal peptide" evidence="2">
    <location>
        <begin position="1"/>
        <end position="23"/>
    </location>
</feature>